<dbReference type="EMBL" id="VINQ01000006">
    <property type="protein sequence ID" value="KAA0916155.1"/>
    <property type="molecule type" value="Genomic_DNA"/>
</dbReference>
<reference evidence="2 3" key="1">
    <citation type="submission" date="2019-07" db="EMBL/GenBank/DDBJ databases">
        <title>Aquicoccus porphyridii gen. nov., sp. nov., isolated from a small marine red alga, Porphyridium marinum.</title>
        <authorList>
            <person name="Liu L."/>
        </authorList>
    </citation>
    <scope>NUCLEOTIDE SEQUENCE [LARGE SCALE GENOMIC DNA]</scope>
    <source>
        <strain evidence="2 3">L1 8-17</strain>
    </source>
</reference>
<evidence type="ECO:0000256" key="1">
    <source>
        <dbReference type="SAM" id="MobiDB-lite"/>
    </source>
</evidence>
<dbReference type="RefSeq" id="WP_146611062.1">
    <property type="nucleotide sequence ID" value="NZ_VINQ01000006.1"/>
</dbReference>
<evidence type="ECO:0000313" key="3">
    <source>
        <dbReference type="Proteomes" id="UP000325291"/>
    </source>
</evidence>
<name>A0A5A9ZGQ6_9RHOB</name>
<gene>
    <name evidence="2" type="ORF">FLO80_10540</name>
</gene>
<comment type="caution">
    <text evidence="2">The sequence shown here is derived from an EMBL/GenBank/DDBJ whole genome shotgun (WGS) entry which is preliminary data.</text>
</comment>
<evidence type="ECO:0000313" key="2">
    <source>
        <dbReference type="EMBL" id="KAA0916155.1"/>
    </source>
</evidence>
<accession>A0A5A9ZGQ6</accession>
<dbReference type="AlphaFoldDB" id="A0A5A9ZGQ6"/>
<sequence length="267" mass="27969">MATLTAQWQRVGPVTPRQEPTMEATISTTDNPPTLPPAGTLYGLPELADAAATATRLEEKHRAMIDRLEAAIQKQGQDAADSARRAGFGKLDAENAGRKMGVKARADLRESSDDDRWAILRQLNALASGLSASEALWASPVVALARTGIGGDKRTNHMAQLSGAGPAELKTAAVLAVATEDRVLGAAVAALLDRMPRKGRAVSPVELAERLVGADVGQARAAIASVKQAQQRALNADREFASGRRNATARIASALAERDIAALEGGE</sequence>
<keyword evidence="3" id="KW-1185">Reference proteome</keyword>
<proteinExistence type="predicted"/>
<feature type="region of interest" description="Disordered" evidence="1">
    <location>
        <begin position="1"/>
        <end position="36"/>
    </location>
</feature>
<protein>
    <submittedName>
        <fullName evidence="2">Uncharacterized protein</fullName>
    </submittedName>
</protein>
<organism evidence="2 3">
    <name type="scientific">Aquicoccus porphyridii</name>
    <dbReference type="NCBI Taxonomy" id="1852029"/>
    <lineage>
        <taxon>Bacteria</taxon>
        <taxon>Pseudomonadati</taxon>
        <taxon>Pseudomonadota</taxon>
        <taxon>Alphaproteobacteria</taxon>
        <taxon>Rhodobacterales</taxon>
        <taxon>Paracoccaceae</taxon>
        <taxon>Aquicoccus</taxon>
    </lineage>
</organism>
<dbReference type="Proteomes" id="UP000325291">
    <property type="component" value="Unassembled WGS sequence"/>
</dbReference>